<evidence type="ECO:0000256" key="5">
    <source>
        <dbReference type="ARBA" id="ARBA00022792"/>
    </source>
</evidence>
<reference evidence="11" key="2">
    <citation type="submission" date="2023-03" db="EMBL/GenBank/DDBJ databases">
        <authorList>
            <consortium name="Wellcome Sanger Institute Data Sharing"/>
        </authorList>
    </citation>
    <scope>NUCLEOTIDE SEQUENCE [LARGE SCALE GENOMIC DNA]</scope>
</reference>
<sequence length="93" mass="10099">MNVGICVSLLAAECISCANRFPPDFVYAGLFGTARLILVTGLGVGIVFSLIVFKRRAWPLSFGSGLGLGMGYSNCQHDFRSPYLIHGRMVKDQ</sequence>
<keyword evidence="7 9" id="KW-0496">Mitochondrion</keyword>
<dbReference type="GO" id="GO:0061617">
    <property type="term" value="C:MICOS complex"/>
    <property type="evidence" value="ECO:0007669"/>
    <property type="project" value="UniProtKB-UniRule"/>
</dbReference>
<feature type="transmembrane region" description="Helical" evidence="9">
    <location>
        <begin position="30"/>
        <end position="53"/>
    </location>
</feature>
<protein>
    <recommendedName>
        <fullName evidence="9">MICOS complex subunit MIC10</fullName>
    </recommendedName>
</protein>
<comment type="function">
    <text evidence="1 9">Component of the MICOS complex, a large protein complex of the mitochondrial inner membrane that plays crucial roles in the maintenance of crista junctions, inner membrane architecture, and formation of contact sites to the outer membrane.</text>
</comment>
<dbReference type="GeneTree" id="ENSGT00390000005732"/>
<evidence type="ECO:0000256" key="2">
    <source>
        <dbReference type="ARBA" id="ARBA00004434"/>
    </source>
</evidence>
<name>A0AAX7UIU1_ASTCA</name>
<evidence type="ECO:0000256" key="3">
    <source>
        <dbReference type="ARBA" id="ARBA00006792"/>
    </source>
</evidence>
<dbReference type="InterPro" id="IPR007512">
    <property type="entry name" value="Mic10"/>
</dbReference>
<dbReference type="PANTHER" id="PTHR21304:SF0">
    <property type="entry name" value="MICOS COMPLEX SUBUNIT MIC10"/>
    <property type="match status" value="1"/>
</dbReference>
<keyword evidence="11" id="KW-1185">Reference proteome</keyword>
<evidence type="ECO:0000256" key="6">
    <source>
        <dbReference type="ARBA" id="ARBA00022989"/>
    </source>
</evidence>
<evidence type="ECO:0000256" key="1">
    <source>
        <dbReference type="ARBA" id="ARBA00002689"/>
    </source>
</evidence>
<keyword evidence="8 9" id="KW-0472">Membrane</keyword>
<dbReference type="Pfam" id="PF04418">
    <property type="entry name" value="DUF543"/>
    <property type="match status" value="1"/>
</dbReference>
<keyword evidence="6 9" id="KW-1133">Transmembrane helix</keyword>
<evidence type="ECO:0000256" key="4">
    <source>
        <dbReference type="ARBA" id="ARBA00022692"/>
    </source>
</evidence>
<evidence type="ECO:0000256" key="7">
    <source>
        <dbReference type="ARBA" id="ARBA00023128"/>
    </source>
</evidence>
<proteinExistence type="inferred from homology"/>
<reference evidence="10" key="4">
    <citation type="submission" date="2025-09" db="UniProtKB">
        <authorList>
            <consortium name="Ensembl"/>
        </authorList>
    </citation>
    <scope>IDENTIFICATION</scope>
</reference>
<evidence type="ECO:0000256" key="9">
    <source>
        <dbReference type="RuleBase" id="RU363011"/>
    </source>
</evidence>
<gene>
    <name evidence="10" type="primary">MICOS10-NBL1</name>
</gene>
<comment type="subcellular location">
    <subcellularLocation>
        <location evidence="2 9">Mitochondrion inner membrane</location>
        <topology evidence="2 9">Single-pass membrane protein</topology>
    </subcellularLocation>
</comment>
<evidence type="ECO:0000313" key="11">
    <source>
        <dbReference type="Proteomes" id="UP000265100"/>
    </source>
</evidence>
<dbReference type="Ensembl" id="ENSACLT00000053647.1">
    <property type="protein sequence ID" value="ENSACLP00000064966.1"/>
    <property type="gene ID" value="ENSACLG00000022008.2"/>
</dbReference>
<evidence type="ECO:0000313" key="10">
    <source>
        <dbReference type="Ensembl" id="ENSACLP00000064966.1"/>
    </source>
</evidence>
<comment type="subunit">
    <text evidence="9">Component of the mitochondrial contact site and cristae organizing system (MICOS) complex.</text>
</comment>
<dbReference type="AlphaFoldDB" id="A0AAX7UIU1"/>
<keyword evidence="5 9" id="KW-0999">Mitochondrion inner membrane</keyword>
<reference evidence="10" key="3">
    <citation type="submission" date="2025-08" db="UniProtKB">
        <authorList>
            <consortium name="Ensembl"/>
        </authorList>
    </citation>
    <scope>IDENTIFICATION</scope>
</reference>
<comment type="similarity">
    <text evidence="3 9">Belongs to the MICOS complex subunit Mic10 family.</text>
</comment>
<keyword evidence="4 9" id="KW-0812">Transmembrane</keyword>
<dbReference type="Proteomes" id="UP000265100">
    <property type="component" value="Chromosome 5"/>
</dbReference>
<organism evidence="10 11">
    <name type="scientific">Astatotilapia calliptera</name>
    <name type="common">Eastern happy</name>
    <name type="synonym">Chromis callipterus</name>
    <dbReference type="NCBI Taxonomy" id="8154"/>
    <lineage>
        <taxon>Eukaryota</taxon>
        <taxon>Metazoa</taxon>
        <taxon>Chordata</taxon>
        <taxon>Craniata</taxon>
        <taxon>Vertebrata</taxon>
        <taxon>Euteleostomi</taxon>
        <taxon>Actinopterygii</taxon>
        <taxon>Neopterygii</taxon>
        <taxon>Teleostei</taxon>
        <taxon>Neoteleostei</taxon>
        <taxon>Acanthomorphata</taxon>
        <taxon>Ovalentaria</taxon>
        <taxon>Cichlomorphae</taxon>
        <taxon>Cichliformes</taxon>
        <taxon>Cichlidae</taxon>
        <taxon>African cichlids</taxon>
        <taxon>Pseudocrenilabrinae</taxon>
        <taxon>Haplochromini</taxon>
        <taxon>Astatotilapia</taxon>
    </lineage>
</organism>
<reference evidence="10 11" key="1">
    <citation type="submission" date="2018-05" db="EMBL/GenBank/DDBJ databases">
        <authorList>
            <person name="Datahose"/>
        </authorList>
    </citation>
    <scope>NUCLEOTIDE SEQUENCE</scope>
</reference>
<dbReference type="PANTHER" id="PTHR21304">
    <property type="entry name" value="MICOS COMPLEX SUBUNIT MIC10"/>
    <property type="match status" value="1"/>
</dbReference>
<accession>A0AAX7UIU1</accession>
<evidence type="ECO:0000256" key="8">
    <source>
        <dbReference type="ARBA" id="ARBA00023136"/>
    </source>
</evidence>